<reference evidence="4" key="1">
    <citation type="submission" date="2017-09" db="EMBL/GenBank/DDBJ databases">
        <authorList>
            <person name="Varghese N."/>
            <person name="Submissions S."/>
        </authorList>
    </citation>
    <scope>NUCLEOTIDE SEQUENCE [LARGE SCALE GENOMIC DNA]</scope>
    <source>
        <strain evidence="4">CGMCC 1.12641</strain>
    </source>
</reference>
<proteinExistence type="inferred from homology"/>
<gene>
    <name evidence="3" type="ORF">SAMN06296241_2616</name>
</gene>
<name>A0A285X8C9_9FLAO</name>
<dbReference type="CDD" id="cd07814">
    <property type="entry name" value="SRPBCC_CalC_Aha1-like"/>
    <property type="match status" value="1"/>
</dbReference>
<evidence type="ECO:0000313" key="3">
    <source>
        <dbReference type="EMBL" id="SOC81044.1"/>
    </source>
</evidence>
<accession>A0A285X8C9</accession>
<evidence type="ECO:0000259" key="2">
    <source>
        <dbReference type="Pfam" id="PF08327"/>
    </source>
</evidence>
<dbReference type="OrthoDB" id="2355173at2"/>
<dbReference type="InterPro" id="IPR013538">
    <property type="entry name" value="ASHA1/2-like_C"/>
</dbReference>
<evidence type="ECO:0000256" key="1">
    <source>
        <dbReference type="ARBA" id="ARBA00006817"/>
    </source>
</evidence>
<protein>
    <submittedName>
        <fullName evidence="3">Uncharacterized conserved protein YndB, AHSA1/START domain</fullName>
    </submittedName>
</protein>
<dbReference type="EMBL" id="OCMF01000004">
    <property type="protein sequence ID" value="SOC81044.1"/>
    <property type="molecule type" value="Genomic_DNA"/>
</dbReference>
<comment type="similarity">
    <text evidence="1">Belongs to the AHA1 family.</text>
</comment>
<dbReference type="Pfam" id="PF08327">
    <property type="entry name" value="AHSA1"/>
    <property type="match status" value="1"/>
</dbReference>
<dbReference type="AlphaFoldDB" id="A0A285X8C9"/>
<dbReference type="Gene3D" id="3.30.530.20">
    <property type="match status" value="1"/>
</dbReference>
<dbReference type="Proteomes" id="UP000219193">
    <property type="component" value="Unassembled WGS sequence"/>
</dbReference>
<evidence type="ECO:0000313" key="4">
    <source>
        <dbReference type="Proteomes" id="UP000219193"/>
    </source>
</evidence>
<dbReference type="SUPFAM" id="SSF55961">
    <property type="entry name" value="Bet v1-like"/>
    <property type="match status" value="1"/>
</dbReference>
<feature type="domain" description="Activator of Hsp90 ATPase homologue 1/2-like C-terminal" evidence="2">
    <location>
        <begin position="11"/>
        <end position="145"/>
    </location>
</feature>
<sequence length="147" mass="16984">MKRKQYEITVNAPREQVWEALWGKGSYEEWTSAFSEGSTVKTDWEEGGKVLFVNAENEGMVARIQEKKAPEKMVFKHLGMVDKEGNEDYDSEKVKAWSGAEEIYILKADGQKTNLIVEMDLDEGYENYFDEAWPKAFEKLKKLAEKS</sequence>
<dbReference type="RefSeq" id="WP_097056829.1">
    <property type="nucleotide sequence ID" value="NZ_OCMF01000004.1"/>
</dbReference>
<dbReference type="InterPro" id="IPR023393">
    <property type="entry name" value="START-like_dom_sf"/>
</dbReference>
<organism evidence="3 4">
    <name type="scientific">Salinimicrobium sediminis</name>
    <dbReference type="NCBI Taxonomy" id="1343891"/>
    <lineage>
        <taxon>Bacteria</taxon>
        <taxon>Pseudomonadati</taxon>
        <taxon>Bacteroidota</taxon>
        <taxon>Flavobacteriia</taxon>
        <taxon>Flavobacteriales</taxon>
        <taxon>Flavobacteriaceae</taxon>
        <taxon>Salinimicrobium</taxon>
    </lineage>
</organism>
<keyword evidence="4" id="KW-1185">Reference proteome</keyword>